<dbReference type="InterPro" id="IPR052527">
    <property type="entry name" value="Metal_cation-efflux_comp"/>
</dbReference>
<evidence type="ECO:0000313" key="6">
    <source>
        <dbReference type="EMBL" id="TYL78565.1"/>
    </source>
</evidence>
<comment type="caution">
    <text evidence="6">The sequence shown here is derived from an EMBL/GenBank/DDBJ whole genome shotgun (WGS) entry which is preliminary data.</text>
</comment>
<evidence type="ECO:0000256" key="4">
    <source>
        <dbReference type="ARBA" id="ARBA00023136"/>
    </source>
</evidence>
<protein>
    <submittedName>
        <fullName evidence="6">Isoprenylcysteine carboxylmethyltransferase family protein</fullName>
    </submittedName>
</protein>
<evidence type="ECO:0000256" key="1">
    <source>
        <dbReference type="ARBA" id="ARBA00004127"/>
    </source>
</evidence>
<keyword evidence="7" id="KW-1185">Reference proteome</keyword>
<proteinExistence type="predicted"/>
<keyword evidence="6" id="KW-0489">Methyltransferase</keyword>
<accession>A0A5S4WFC6</accession>
<comment type="subcellular location">
    <subcellularLocation>
        <location evidence="1">Endomembrane system</location>
        <topology evidence="1">Multi-pass membrane protein</topology>
    </subcellularLocation>
</comment>
<dbReference type="PANTHER" id="PTHR43847">
    <property type="entry name" value="BLL3993 PROTEIN"/>
    <property type="match status" value="1"/>
</dbReference>
<dbReference type="EMBL" id="VSSR01000048">
    <property type="protein sequence ID" value="TYL78565.1"/>
    <property type="molecule type" value="Genomic_DNA"/>
</dbReference>
<dbReference type="GO" id="GO:0032259">
    <property type="term" value="P:methylation"/>
    <property type="evidence" value="ECO:0007669"/>
    <property type="project" value="UniProtKB-KW"/>
</dbReference>
<feature type="transmembrane region" description="Helical" evidence="5">
    <location>
        <begin position="54"/>
        <end position="74"/>
    </location>
</feature>
<gene>
    <name evidence="6" type="ORF">FXB38_28310</name>
</gene>
<keyword evidence="4 5" id="KW-0472">Membrane</keyword>
<name>A0A5S4WFC6_9BRAD</name>
<keyword evidence="3 5" id="KW-1133">Transmembrane helix</keyword>
<keyword evidence="6" id="KW-0808">Transferase</keyword>
<keyword evidence="2 5" id="KW-0812">Transmembrane</keyword>
<dbReference type="GO" id="GO:0008168">
    <property type="term" value="F:methyltransferase activity"/>
    <property type="evidence" value="ECO:0007669"/>
    <property type="project" value="UniProtKB-KW"/>
</dbReference>
<evidence type="ECO:0000256" key="3">
    <source>
        <dbReference type="ARBA" id="ARBA00022989"/>
    </source>
</evidence>
<evidence type="ECO:0000256" key="5">
    <source>
        <dbReference type="SAM" id="Phobius"/>
    </source>
</evidence>
<dbReference type="Pfam" id="PF04191">
    <property type="entry name" value="PEMT"/>
    <property type="match status" value="1"/>
</dbReference>
<dbReference type="PANTHER" id="PTHR43847:SF1">
    <property type="entry name" value="BLL3993 PROTEIN"/>
    <property type="match status" value="1"/>
</dbReference>
<sequence length="275" mass="29905">MKSERSVIRSSAPSAIATTAGRAQARSKRCRMHRPCCGPDLEFCGPKHDHSRMLLVRAFAGLIFLFATIAVVLFGSAGTLHFGRAWMTLAVFFGCAAAITVWLWFHDKALLERRVKAGPGSEPDPIQGVVQALAGLVFLATFAVPGLDMRFGWSHVSLAVSLAGAGMIAIGFLIVFLTFRENTFTAGTIEIAEGQQVIVTGPYAIVRHPMYSGALVMVAGIPLALGSWFGLLPVALLVPVLVWRLMREEALLLAHLAGYDEYCDRVGYRLVPMFW</sequence>
<feature type="transmembrane region" description="Helical" evidence="5">
    <location>
        <begin position="156"/>
        <end position="179"/>
    </location>
</feature>
<dbReference type="GO" id="GO:0012505">
    <property type="term" value="C:endomembrane system"/>
    <property type="evidence" value="ECO:0007669"/>
    <property type="project" value="UniProtKB-SubCell"/>
</dbReference>
<dbReference type="Proteomes" id="UP000324853">
    <property type="component" value="Unassembled WGS sequence"/>
</dbReference>
<dbReference type="OrthoDB" id="7203053at2"/>
<reference evidence="6 7" key="1">
    <citation type="submission" date="2019-08" db="EMBL/GenBank/DDBJ databases">
        <title>Bradyrhizobium hipponensis sp. nov., a rhizobium isolated from a Lupinus angustifolius root nodule in Tunisia.</title>
        <authorList>
            <person name="Off K."/>
            <person name="Rejili M."/>
            <person name="Mars M."/>
            <person name="Brachmann A."/>
            <person name="Marin M."/>
        </authorList>
    </citation>
    <scope>NUCLEOTIDE SEQUENCE [LARGE SCALE GENOMIC DNA]</scope>
    <source>
        <strain evidence="6 7">CTAW11</strain>
    </source>
</reference>
<organism evidence="6 7">
    <name type="scientific">Bradyrhizobium cytisi</name>
    <dbReference type="NCBI Taxonomy" id="515489"/>
    <lineage>
        <taxon>Bacteria</taxon>
        <taxon>Pseudomonadati</taxon>
        <taxon>Pseudomonadota</taxon>
        <taxon>Alphaproteobacteria</taxon>
        <taxon>Hyphomicrobiales</taxon>
        <taxon>Nitrobacteraceae</taxon>
        <taxon>Bradyrhizobium</taxon>
    </lineage>
</organism>
<dbReference type="Gene3D" id="1.20.120.1630">
    <property type="match status" value="1"/>
</dbReference>
<feature type="transmembrane region" description="Helical" evidence="5">
    <location>
        <begin position="86"/>
        <end position="105"/>
    </location>
</feature>
<evidence type="ECO:0000256" key="2">
    <source>
        <dbReference type="ARBA" id="ARBA00022692"/>
    </source>
</evidence>
<dbReference type="AlphaFoldDB" id="A0A5S4WFC6"/>
<dbReference type="InterPro" id="IPR007318">
    <property type="entry name" value="Phopholipid_MeTrfase"/>
</dbReference>
<evidence type="ECO:0000313" key="7">
    <source>
        <dbReference type="Proteomes" id="UP000324853"/>
    </source>
</evidence>
<feature type="transmembrane region" description="Helical" evidence="5">
    <location>
        <begin position="214"/>
        <end position="243"/>
    </location>
</feature>
<feature type="transmembrane region" description="Helical" evidence="5">
    <location>
        <begin position="126"/>
        <end position="144"/>
    </location>
</feature>